<dbReference type="InParanoid" id="E8R1Y9"/>
<protein>
    <submittedName>
        <fullName evidence="3">CheW domain protein</fullName>
    </submittedName>
</protein>
<dbReference type="HOGENOM" id="CLU_1413473_0_0_0"/>
<dbReference type="EMBL" id="CP002353">
    <property type="protein sequence ID" value="ADV62421.1"/>
    <property type="molecule type" value="Genomic_DNA"/>
</dbReference>
<dbReference type="Pfam" id="PF01584">
    <property type="entry name" value="CheW"/>
    <property type="match status" value="1"/>
</dbReference>
<dbReference type="GO" id="GO:0006935">
    <property type="term" value="P:chemotaxis"/>
    <property type="evidence" value="ECO:0007669"/>
    <property type="project" value="InterPro"/>
</dbReference>
<dbReference type="eggNOG" id="COG0835">
    <property type="taxonomic scope" value="Bacteria"/>
</dbReference>
<keyword evidence="4" id="KW-1185">Reference proteome</keyword>
<dbReference type="STRING" id="575540.Isop_1839"/>
<evidence type="ECO:0000313" key="4">
    <source>
        <dbReference type="Proteomes" id="UP000008631"/>
    </source>
</evidence>
<feature type="compositionally biased region" description="Polar residues" evidence="1">
    <location>
        <begin position="1"/>
        <end position="13"/>
    </location>
</feature>
<proteinExistence type="predicted"/>
<evidence type="ECO:0000313" key="3">
    <source>
        <dbReference type="EMBL" id="ADV62421.1"/>
    </source>
</evidence>
<dbReference type="RefSeq" id="WP_013564709.1">
    <property type="nucleotide sequence ID" value="NC_014962.1"/>
</dbReference>
<dbReference type="KEGG" id="ipa:Isop_1839"/>
<feature type="region of interest" description="Disordered" evidence="1">
    <location>
        <begin position="1"/>
        <end position="23"/>
    </location>
</feature>
<evidence type="ECO:0000256" key="1">
    <source>
        <dbReference type="SAM" id="MobiDB-lite"/>
    </source>
</evidence>
<dbReference type="SUPFAM" id="SSF50341">
    <property type="entry name" value="CheW-like"/>
    <property type="match status" value="1"/>
</dbReference>
<evidence type="ECO:0000259" key="2">
    <source>
        <dbReference type="Pfam" id="PF01584"/>
    </source>
</evidence>
<reference key="1">
    <citation type="submission" date="2010-11" db="EMBL/GenBank/DDBJ databases">
        <title>The complete sequence of chromosome of Isophaera pallida ATCC 43644.</title>
        <authorList>
            <consortium name="US DOE Joint Genome Institute (JGI-PGF)"/>
            <person name="Lucas S."/>
            <person name="Copeland A."/>
            <person name="Lapidus A."/>
            <person name="Bruce D."/>
            <person name="Goodwin L."/>
            <person name="Pitluck S."/>
            <person name="Kyrpides N."/>
            <person name="Mavromatis K."/>
            <person name="Pagani I."/>
            <person name="Ivanova N."/>
            <person name="Saunders E."/>
            <person name="Brettin T."/>
            <person name="Detter J.C."/>
            <person name="Han C."/>
            <person name="Tapia R."/>
            <person name="Land M."/>
            <person name="Hauser L."/>
            <person name="Markowitz V."/>
            <person name="Cheng J.-F."/>
            <person name="Hugenholtz P."/>
            <person name="Woyke T."/>
            <person name="Wu D."/>
            <person name="Eisen J.A."/>
        </authorList>
    </citation>
    <scope>NUCLEOTIDE SEQUENCE</scope>
    <source>
        <strain>ATCC 43644</strain>
    </source>
</reference>
<dbReference type="AlphaFoldDB" id="E8R1Y9"/>
<gene>
    <name evidence="3" type="ordered locus">Isop_1839</name>
</gene>
<dbReference type="Proteomes" id="UP000008631">
    <property type="component" value="Chromosome"/>
</dbReference>
<dbReference type="GO" id="GO:0007165">
    <property type="term" value="P:signal transduction"/>
    <property type="evidence" value="ECO:0007669"/>
    <property type="project" value="InterPro"/>
</dbReference>
<accession>E8R1Y9</accession>
<dbReference type="Gene3D" id="2.40.50.180">
    <property type="entry name" value="CheA-289, Domain 4"/>
    <property type="match status" value="1"/>
</dbReference>
<dbReference type="InterPro" id="IPR002545">
    <property type="entry name" value="CheW-lke_dom"/>
</dbReference>
<sequence>MPFTPSDSSMTTQPVPSSESPSVPATDVIWCVFESMGHSYVIDLDAVVEVRIVERLLRLPDPPGYVIGLIMLRRDLIPVLTPDSEPDSPPPQVEPGASVLVLRSEDHFWGVVVKEGSVRVVKDQHMWIPSEESWPDDPTAARVPGFDGWIVINGHPHRRLDPAKARLKLRAAIKEDYSRSSAVSRETVSDEQ</sequence>
<dbReference type="InterPro" id="IPR036061">
    <property type="entry name" value="CheW-like_dom_sf"/>
</dbReference>
<organism evidence="3 4">
    <name type="scientific">Isosphaera pallida (strain ATCC 43644 / DSM 9630 / IS1B)</name>
    <dbReference type="NCBI Taxonomy" id="575540"/>
    <lineage>
        <taxon>Bacteria</taxon>
        <taxon>Pseudomonadati</taxon>
        <taxon>Planctomycetota</taxon>
        <taxon>Planctomycetia</taxon>
        <taxon>Isosphaerales</taxon>
        <taxon>Isosphaeraceae</taxon>
        <taxon>Isosphaera</taxon>
    </lineage>
</organism>
<name>E8R1Y9_ISOPI</name>
<reference evidence="3 4" key="2">
    <citation type="journal article" date="2011" name="Stand. Genomic Sci.">
        <title>Complete genome sequence of Isosphaera pallida type strain (IS1B).</title>
        <authorList>
            <consortium name="US DOE Joint Genome Institute (JGI-PGF)"/>
            <person name="Goker M."/>
            <person name="Cleland D."/>
            <person name="Saunders E."/>
            <person name="Lapidus A."/>
            <person name="Nolan M."/>
            <person name="Lucas S."/>
            <person name="Hammon N."/>
            <person name="Deshpande S."/>
            <person name="Cheng J.F."/>
            <person name="Tapia R."/>
            <person name="Han C."/>
            <person name="Goodwin L."/>
            <person name="Pitluck S."/>
            <person name="Liolios K."/>
            <person name="Pagani I."/>
            <person name="Ivanova N."/>
            <person name="Mavromatis K."/>
            <person name="Pati A."/>
            <person name="Chen A."/>
            <person name="Palaniappan K."/>
            <person name="Land M."/>
            <person name="Hauser L."/>
            <person name="Chang Y.J."/>
            <person name="Jeffries C.D."/>
            <person name="Detter J.C."/>
            <person name="Beck B."/>
            <person name="Woyke T."/>
            <person name="Bristow J."/>
            <person name="Eisen J.A."/>
            <person name="Markowitz V."/>
            <person name="Hugenholtz P."/>
            <person name="Kyrpides N.C."/>
            <person name="Klenk H.P."/>
        </authorList>
    </citation>
    <scope>NUCLEOTIDE SEQUENCE [LARGE SCALE GENOMIC DNA]</scope>
    <source>
        <strain evidence="4">ATCC 43644 / DSM 9630 / IS1B</strain>
    </source>
</reference>
<feature type="domain" description="CheW-like" evidence="2">
    <location>
        <begin position="32"/>
        <end position="123"/>
    </location>
</feature>
<feature type="compositionally biased region" description="Low complexity" evidence="1">
    <location>
        <begin position="14"/>
        <end position="23"/>
    </location>
</feature>
<dbReference type="Gene3D" id="2.30.30.40">
    <property type="entry name" value="SH3 Domains"/>
    <property type="match status" value="1"/>
</dbReference>